<comment type="caution">
    <text evidence="2">The sequence shown here is derived from an EMBL/GenBank/DDBJ whole genome shotgun (WGS) entry which is preliminary data.</text>
</comment>
<gene>
    <name evidence="2" type="ORF">LITE_LOCUS2296</name>
</gene>
<evidence type="ECO:0000313" key="3">
    <source>
        <dbReference type="Proteomes" id="UP001154282"/>
    </source>
</evidence>
<protein>
    <submittedName>
        <fullName evidence="2">Uncharacterized protein</fullName>
    </submittedName>
</protein>
<feature type="compositionally biased region" description="Low complexity" evidence="1">
    <location>
        <begin position="82"/>
        <end position="92"/>
    </location>
</feature>
<dbReference type="EMBL" id="CAMGYJ010000002">
    <property type="protein sequence ID" value="CAI0379499.1"/>
    <property type="molecule type" value="Genomic_DNA"/>
</dbReference>
<dbReference type="AlphaFoldDB" id="A0AAV0H2I5"/>
<organism evidence="2 3">
    <name type="scientific">Linum tenue</name>
    <dbReference type="NCBI Taxonomy" id="586396"/>
    <lineage>
        <taxon>Eukaryota</taxon>
        <taxon>Viridiplantae</taxon>
        <taxon>Streptophyta</taxon>
        <taxon>Embryophyta</taxon>
        <taxon>Tracheophyta</taxon>
        <taxon>Spermatophyta</taxon>
        <taxon>Magnoliopsida</taxon>
        <taxon>eudicotyledons</taxon>
        <taxon>Gunneridae</taxon>
        <taxon>Pentapetalae</taxon>
        <taxon>rosids</taxon>
        <taxon>fabids</taxon>
        <taxon>Malpighiales</taxon>
        <taxon>Linaceae</taxon>
        <taxon>Linum</taxon>
    </lineage>
</organism>
<accession>A0AAV0H2I5</accession>
<proteinExistence type="predicted"/>
<feature type="region of interest" description="Disordered" evidence="1">
    <location>
        <begin position="78"/>
        <end position="108"/>
    </location>
</feature>
<keyword evidence="3" id="KW-1185">Reference proteome</keyword>
<sequence>MKEQQHKAGKQTQKTTIAETHIHLLRGRCCSFVFSNEELSKLDDLVGFRQDVLHSRIGREFVRPFTQTRRLLLVKKLHSSQHHLQSSQPCQHAPKRNVDKPNLLPAEE</sequence>
<reference evidence="2" key="1">
    <citation type="submission" date="2022-08" db="EMBL/GenBank/DDBJ databases">
        <authorList>
            <person name="Gutierrez-Valencia J."/>
        </authorList>
    </citation>
    <scope>NUCLEOTIDE SEQUENCE</scope>
</reference>
<name>A0AAV0H2I5_9ROSI</name>
<evidence type="ECO:0000313" key="2">
    <source>
        <dbReference type="EMBL" id="CAI0379499.1"/>
    </source>
</evidence>
<feature type="non-terminal residue" evidence="2">
    <location>
        <position position="108"/>
    </location>
</feature>
<evidence type="ECO:0000256" key="1">
    <source>
        <dbReference type="SAM" id="MobiDB-lite"/>
    </source>
</evidence>
<dbReference type="Proteomes" id="UP001154282">
    <property type="component" value="Unassembled WGS sequence"/>
</dbReference>